<proteinExistence type="predicted"/>
<sequence length="379" mass="42535">MMLVHSLPTSIDGHGKQESSCIWLSGDESWQESGNPVSVTITKHNSKDNTSWSHNLISSSQLLTEINMSETPTLNYVYKRRMIPRNVLPMNPSSTSTLVYKRRKVLCDNSKSGFVDGEFIEDPKAKTKKCSGLHINDSCSSTKSNVDVGSAVLKQVEDAGECSSSSVVIMEGTNSCFVFSKQHGNLESHISTKKPTESFHMSCCNPAIKKAPVGDWFCNSCSRKKLKKMETNSSKLPESCLGPVASIEINGYLEPMELRPFECASYQEWDASKLSRLSSIGNWLQCREVTSGVDGSVCGKWRRRAPTSNRPVRWLISMEFAILYGLEHRISSFWNVDFGLIWTDTIELIFWAGIKERPSNNPMLATIWFDFRVIQFPKS</sequence>
<evidence type="ECO:0000256" key="3">
    <source>
        <dbReference type="ARBA" id="ARBA00022833"/>
    </source>
</evidence>
<dbReference type="GO" id="GO:0008270">
    <property type="term" value="F:zinc ion binding"/>
    <property type="evidence" value="ECO:0007669"/>
    <property type="project" value="UniProtKB-KW"/>
</dbReference>
<dbReference type="InterPro" id="IPR013083">
    <property type="entry name" value="Znf_RING/FYVE/PHD"/>
</dbReference>
<keyword evidence="5" id="KW-1185">Reference proteome</keyword>
<dbReference type="SUPFAM" id="SSF57903">
    <property type="entry name" value="FYVE/PHD zinc finger"/>
    <property type="match status" value="1"/>
</dbReference>
<dbReference type="AlphaFoldDB" id="A0A5N6PJ91"/>
<dbReference type="Gene3D" id="3.30.40.10">
    <property type="entry name" value="Zinc/RING finger domain, C3HC4 (zinc finger)"/>
    <property type="match status" value="1"/>
</dbReference>
<evidence type="ECO:0008006" key="6">
    <source>
        <dbReference type="Google" id="ProtNLM"/>
    </source>
</evidence>
<protein>
    <recommendedName>
        <fullName evidence="6">CW-type domain-containing protein</fullName>
    </recommendedName>
</protein>
<keyword evidence="2" id="KW-0863">Zinc-finger</keyword>
<evidence type="ECO:0000313" key="4">
    <source>
        <dbReference type="EMBL" id="KAD6454468.1"/>
    </source>
</evidence>
<keyword evidence="1" id="KW-0479">Metal-binding</keyword>
<evidence type="ECO:0000256" key="1">
    <source>
        <dbReference type="ARBA" id="ARBA00022723"/>
    </source>
</evidence>
<dbReference type="EMBL" id="SZYD01000004">
    <property type="protein sequence ID" value="KAD6454468.1"/>
    <property type="molecule type" value="Genomic_DNA"/>
</dbReference>
<name>A0A5N6PJ91_9ASTR</name>
<organism evidence="4 5">
    <name type="scientific">Mikania micrantha</name>
    <name type="common">bitter vine</name>
    <dbReference type="NCBI Taxonomy" id="192012"/>
    <lineage>
        <taxon>Eukaryota</taxon>
        <taxon>Viridiplantae</taxon>
        <taxon>Streptophyta</taxon>
        <taxon>Embryophyta</taxon>
        <taxon>Tracheophyta</taxon>
        <taxon>Spermatophyta</taxon>
        <taxon>Magnoliopsida</taxon>
        <taxon>eudicotyledons</taxon>
        <taxon>Gunneridae</taxon>
        <taxon>Pentapetalae</taxon>
        <taxon>asterids</taxon>
        <taxon>campanulids</taxon>
        <taxon>Asterales</taxon>
        <taxon>Asteraceae</taxon>
        <taxon>Asteroideae</taxon>
        <taxon>Heliantheae alliance</taxon>
        <taxon>Eupatorieae</taxon>
        <taxon>Mikania</taxon>
    </lineage>
</organism>
<gene>
    <name evidence="4" type="ORF">E3N88_09174</name>
</gene>
<keyword evidence="3" id="KW-0862">Zinc</keyword>
<accession>A0A5N6PJ91</accession>
<dbReference type="OrthoDB" id="787137at2759"/>
<comment type="caution">
    <text evidence="4">The sequence shown here is derived from an EMBL/GenBank/DDBJ whole genome shotgun (WGS) entry which is preliminary data.</text>
</comment>
<dbReference type="InterPro" id="IPR011011">
    <property type="entry name" value="Znf_FYVE_PHD"/>
</dbReference>
<evidence type="ECO:0000313" key="5">
    <source>
        <dbReference type="Proteomes" id="UP000326396"/>
    </source>
</evidence>
<reference evidence="4 5" key="1">
    <citation type="submission" date="2019-05" db="EMBL/GenBank/DDBJ databases">
        <title>Mikania micrantha, genome provides insights into the molecular mechanism of rapid growth.</title>
        <authorList>
            <person name="Liu B."/>
        </authorList>
    </citation>
    <scope>NUCLEOTIDE SEQUENCE [LARGE SCALE GENOMIC DNA]</scope>
    <source>
        <strain evidence="4">NLD-2019</strain>
        <tissue evidence="4">Leaf</tissue>
    </source>
</reference>
<evidence type="ECO:0000256" key="2">
    <source>
        <dbReference type="ARBA" id="ARBA00022771"/>
    </source>
</evidence>
<dbReference type="Proteomes" id="UP000326396">
    <property type="component" value="Linkage Group LG12"/>
</dbReference>